<dbReference type="AlphaFoldDB" id="A0A926IG80"/>
<keyword evidence="2" id="KW-1185">Reference proteome</keyword>
<dbReference type="InterPro" id="IPR034660">
    <property type="entry name" value="DinB/YfiT-like"/>
</dbReference>
<sequence>MQGYETKDELIKQIVKMAKLFIDEFDTVSEADKNRLIEGVDHTPFQMLAYQLGWMNLVMNWDKNELEGYEVLTPAPEYKWNKLGDLYENFYEEYKEYSLDELKGLFNNCVERIIIWISSFSDEELFSQGVRKWASSTPSKWPIWKWVHINTVAPFKTFRTKIRKWKKLNNQ</sequence>
<comment type="caution">
    <text evidence="1">The sequence shown here is derived from an EMBL/GenBank/DDBJ whole genome shotgun (WGS) entry which is preliminary data.</text>
</comment>
<dbReference type="Pfam" id="PF08020">
    <property type="entry name" value="DUF1706"/>
    <property type="match status" value="1"/>
</dbReference>
<gene>
    <name evidence="1" type="ORF">H8718_19400</name>
</gene>
<reference evidence="1" key="1">
    <citation type="submission" date="2020-08" db="EMBL/GenBank/DDBJ databases">
        <title>Genome public.</title>
        <authorList>
            <person name="Liu C."/>
            <person name="Sun Q."/>
        </authorList>
    </citation>
    <scope>NUCLEOTIDE SEQUENCE</scope>
    <source>
        <strain evidence="1">NSJ-12</strain>
    </source>
</reference>
<name>A0A926IG80_9FIRM</name>
<proteinExistence type="predicted"/>
<dbReference type="PANTHER" id="PTHR40658:SF3">
    <property type="entry name" value="CLBS_DFSB FAMILY FOUR-HELIX BUNDLE PROTEIN"/>
    <property type="match status" value="1"/>
</dbReference>
<dbReference type="PANTHER" id="PTHR40658">
    <property type="match status" value="1"/>
</dbReference>
<dbReference type="Gene3D" id="1.20.120.450">
    <property type="entry name" value="dinb family like domain"/>
    <property type="match status" value="1"/>
</dbReference>
<accession>A0A926IG80</accession>
<evidence type="ECO:0000313" key="2">
    <source>
        <dbReference type="Proteomes" id="UP000655830"/>
    </source>
</evidence>
<dbReference type="InterPro" id="IPR012550">
    <property type="entry name" value="DUF1706"/>
</dbReference>
<protein>
    <submittedName>
        <fullName evidence="1">ClbS/DfsB family four-helix bundle protein</fullName>
    </submittedName>
</protein>
<dbReference type="RefSeq" id="WP_249334675.1">
    <property type="nucleotide sequence ID" value="NZ_JACRSY010000068.1"/>
</dbReference>
<dbReference type="Proteomes" id="UP000655830">
    <property type="component" value="Unassembled WGS sequence"/>
</dbReference>
<dbReference type="PIRSF" id="PIRSF031551">
    <property type="entry name" value="DUF1706"/>
    <property type="match status" value="1"/>
</dbReference>
<evidence type="ECO:0000313" key="1">
    <source>
        <dbReference type="EMBL" id="MBC8581648.1"/>
    </source>
</evidence>
<dbReference type="EMBL" id="JACRSY010000068">
    <property type="protein sequence ID" value="MBC8581648.1"/>
    <property type="molecule type" value="Genomic_DNA"/>
</dbReference>
<organism evidence="1 2">
    <name type="scientific">Zhenhengia yiwuensis</name>
    <dbReference type="NCBI Taxonomy" id="2763666"/>
    <lineage>
        <taxon>Bacteria</taxon>
        <taxon>Bacillati</taxon>
        <taxon>Bacillota</taxon>
        <taxon>Clostridia</taxon>
        <taxon>Lachnospirales</taxon>
        <taxon>Lachnospiraceae</taxon>
        <taxon>Zhenhengia</taxon>
    </lineage>
</organism>